<keyword evidence="2" id="KW-0732">Signal</keyword>
<evidence type="ECO:0000256" key="1">
    <source>
        <dbReference type="SAM" id="MobiDB-lite"/>
    </source>
</evidence>
<feature type="region of interest" description="Disordered" evidence="1">
    <location>
        <begin position="250"/>
        <end position="293"/>
    </location>
</feature>
<evidence type="ECO:0000256" key="2">
    <source>
        <dbReference type="SAM" id="SignalP"/>
    </source>
</evidence>
<protein>
    <submittedName>
        <fullName evidence="3">Uncharacterized protein</fullName>
    </submittedName>
</protein>
<accession>A0A7S4SM06</accession>
<gene>
    <name evidence="3" type="ORF">DBRI00130_LOCUS37242</name>
</gene>
<feature type="chain" id="PRO_5030884894" evidence="2">
    <location>
        <begin position="20"/>
        <end position="428"/>
    </location>
</feature>
<feature type="compositionally biased region" description="Polar residues" evidence="1">
    <location>
        <begin position="279"/>
        <end position="293"/>
    </location>
</feature>
<dbReference type="AlphaFoldDB" id="A0A7S4SM06"/>
<organism evidence="3">
    <name type="scientific">Ditylum brightwellii</name>
    <dbReference type="NCBI Taxonomy" id="49249"/>
    <lineage>
        <taxon>Eukaryota</taxon>
        <taxon>Sar</taxon>
        <taxon>Stramenopiles</taxon>
        <taxon>Ochrophyta</taxon>
        <taxon>Bacillariophyta</taxon>
        <taxon>Mediophyceae</taxon>
        <taxon>Lithodesmiophycidae</taxon>
        <taxon>Lithodesmiales</taxon>
        <taxon>Lithodesmiaceae</taxon>
        <taxon>Ditylum</taxon>
    </lineage>
</organism>
<feature type="signal peptide" evidence="2">
    <location>
        <begin position="1"/>
        <end position="19"/>
    </location>
</feature>
<reference evidence="3" key="1">
    <citation type="submission" date="2021-01" db="EMBL/GenBank/DDBJ databases">
        <authorList>
            <person name="Corre E."/>
            <person name="Pelletier E."/>
            <person name="Niang G."/>
            <person name="Scheremetjew M."/>
            <person name="Finn R."/>
            <person name="Kale V."/>
            <person name="Holt S."/>
            <person name="Cochrane G."/>
            <person name="Meng A."/>
            <person name="Brown T."/>
            <person name="Cohen L."/>
        </authorList>
    </citation>
    <scope>NUCLEOTIDE SEQUENCE</scope>
    <source>
        <strain evidence="3">GSO104</strain>
    </source>
</reference>
<name>A0A7S4SM06_9STRA</name>
<sequence>MQNMLLPFLTLSLFPFLFCTPDPHELCSEILKSEQHLSPLLTRKNDEAMSGKNISSACRAQNSLLEVVTNNALHVSKHRTLSTSLKHNENKKISAATGLKKRLLSSFPKRDATVSNKYAKNLCNHGNEAWIFDNAQTDSCRSNALKSKAADYNNIKPTLPFATVRPPVPAAFVTPGQYKDQLQQQQKSTVTDRIVFRNTDALRLAMARKQAKMTACSKSAPHLYKTSSYNTPFRAMIEADEEITRLLQTLRTSGDDGSVRPRPQENIARKRNRDFRKSQLCSSQTEPTKPSENLNLCPKRKFECLVPGEIKNATRSNIQQSKEEMKENNLVNETPSSCSTSRPIKSILLESVYSNSDISGITCTSDTPGIKRRRIGESRSGLSVQFVNPPTRHIIDRSNSGWYSNKAKERMAREAHSLCLLPPPRRPS</sequence>
<dbReference type="EMBL" id="HBNS01048434">
    <property type="protein sequence ID" value="CAE4649458.1"/>
    <property type="molecule type" value="Transcribed_RNA"/>
</dbReference>
<feature type="compositionally biased region" description="Basic and acidic residues" evidence="1">
    <location>
        <begin position="253"/>
        <end position="263"/>
    </location>
</feature>
<evidence type="ECO:0000313" key="3">
    <source>
        <dbReference type="EMBL" id="CAE4649458.1"/>
    </source>
</evidence>
<proteinExistence type="predicted"/>